<sequence length="336" mass="35838">MTASHRRPTTREVAALAGVSVATVSYVLNGKDGRVGEETRRRVLAAADELGYVRSSSARSLRLRRTERVCLVVGSIGVPAYDQLARDLSAAADEAGYGVMTIVVDSPARADKAVDLLRQHVADGAVVAPSVPLADAQLRALTGSRLPLVVMSNAVAPDGFDVVRTSEAAACVEAFDHLAATGRRRIAYLAHEHELTGRQPSERRDAYLDALDRHGLGPELVVPGADDRVGAYRAVEALLARPDRPDAIFAASDRAAITAILALRDAGLAVPEDVAVVGVGNLEEGRITRPPLTTVGPPAMDFHDVARLLFDRVLADETPFDREITTSWSFIRRGSA</sequence>
<dbReference type="Pfam" id="PF00356">
    <property type="entry name" value="LacI"/>
    <property type="match status" value="1"/>
</dbReference>
<dbReference type="Pfam" id="PF13377">
    <property type="entry name" value="Peripla_BP_3"/>
    <property type="match status" value="1"/>
</dbReference>
<dbReference type="CDD" id="cd06267">
    <property type="entry name" value="PBP1_LacI_sugar_binding-like"/>
    <property type="match status" value="1"/>
</dbReference>
<dbReference type="Gene3D" id="3.40.50.2300">
    <property type="match status" value="2"/>
</dbReference>
<dbReference type="GO" id="GO:0003677">
    <property type="term" value="F:DNA binding"/>
    <property type="evidence" value="ECO:0007669"/>
    <property type="project" value="UniProtKB-KW"/>
</dbReference>
<evidence type="ECO:0000313" key="6">
    <source>
        <dbReference type="Proteomes" id="UP001156441"/>
    </source>
</evidence>
<comment type="caution">
    <text evidence="5">The sequence shown here is derived from an EMBL/GenBank/DDBJ whole genome shotgun (WGS) entry which is preliminary data.</text>
</comment>
<keyword evidence="3" id="KW-0804">Transcription</keyword>
<organism evidence="5 6">
    <name type="scientific">Actinophytocola gossypii</name>
    <dbReference type="NCBI Taxonomy" id="2812003"/>
    <lineage>
        <taxon>Bacteria</taxon>
        <taxon>Bacillati</taxon>
        <taxon>Actinomycetota</taxon>
        <taxon>Actinomycetes</taxon>
        <taxon>Pseudonocardiales</taxon>
        <taxon>Pseudonocardiaceae</taxon>
    </lineage>
</organism>
<dbReference type="SUPFAM" id="SSF47413">
    <property type="entry name" value="lambda repressor-like DNA-binding domains"/>
    <property type="match status" value="1"/>
</dbReference>
<evidence type="ECO:0000313" key="5">
    <source>
        <dbReference type="EMBL" id="MCT2583509.1"/>
    </source>
</evidence>
<dbReference type="InterPro" id="IPR046335">
    <property type="entry name" value="LacI/GalR-like_sensor"/>
</dbReference>
<evidence type="ECO:0000256" key="1">
    <source>
        <dbReference type="ARBA" id="ARBA00023015"/>
    </source>
</evidence>
<dbReference type="RefSeq" id="WP_260190876.1">
    <property type="nucleotide sequence ID" value="NZ_JAFFZE010000009.1"/>
</dbReference>
<keyword evidence="2 5" id="KW-0238">DNA-binding</keyword>
<dbReference type="SUPFAM" id="SSF53822">
    <property type="entry name" value="Periplasmic binding protein-like I"/>
    <property type="match status" value="1"/>
</dbReference>
<dbReference type="Proteomes" id="UP001156441">
    <property type="component" value="Unassembled WGS sequence"/>
</dbReference>
<feature type="domain" description="HTH lacI-type" evidence="4">
    <location>
        <begin position="8"/>
        <end position="63"/>
    </location>
</feature>
<evidence type="ECO:0000256" key="2">
    <source>
        <dbReference type="ARBA" id="ARBA00023125"/>
    </source>
</evidence>
<reference evidence="5 6" key="1">
    <citation type="submission" date="2021-02" db="EMBL/GenBank/DDBJ databases">
        <title>Actinophytocola xerophila sp. nov., isolated from soil of cotton cropping field.</title>
        <authorList>
            <person name="Huang R."/>
            <person name="Chen X."/>
            <person name="Ge X."/>
            <person name="Liu W."/>
        </authorList>
    </citation>
    <scope>NUCLEOTIDE SEQUENCE [LARGE SCALE GENOMIC DNA]</scope>
    <source>
        <strain evidence="5 6">S1-96</strain>
    </source>
</reference>
<dbReference type="InterPro" id="IPR028082">
    <property type="entry name" value="Peripla_BP_I"/>
</dbReference>
<evidence type="ECO:0000259" key="4">
    <source>
        <dbReference type="PROSITE" id="PS50932"/>
    </source>
</evidence>
<keyword evidence="1" id="KW-0805">Transcription regulation</keyword>
<gene>
    <name evidence="5" type="ORF">JT362_10310</name>
</gene>
<evidence type="ECO:0000256" key="3">
    <source>
        <dbReference type="ARBA" id="ARBA00023163"/>
    </source>
</evidence>
<dbReference type="CDD" id="cd01392">
    <property type="entry name" value="HTH_LacI"/>
    <property type="match status" value="1"/>
</dbReference>
<dbReference type="PANTHER" id="PTHR30146">
    <property type="entry name" value="LACI-RELATED TRANSCRIPTIONAL REPRESSOR"/>
    <property type="match status" value="1"/>
</dbReference>
<proteinExistence type="predicted"/>
<dbReference type="SMART" id="SM00354">
    <property type="entry name" value="HTH_LACI"/>
    <property type="match status" value="1"/>
</dbReference>
<dbReference type="Gene3D" id="1.10.260.40">
    <property type="entry name" value="lambda repressor-like DNA-binding domains"/>
    <property type="match status" value="1"/>
</dbReference>
<dbReference type="InterPro" id="IPR010982">
    <property type="entry name" value="Lambda_DNA-bd_dom_sf"/>
</dbReference>
<accession>A0ABT2J8A1</accession>
<protein>
    <submittedName>
        <fullName evidence="5">LacI family DNA-binding transcriptional regulator</fullName>
    </submittedName>
</protein>
<dbReference type="PANTHER" id="PTHR30146:SF153">
    <property type="entry name" value="LACTOSE OPERON REPRESSOR"/>
    <property type="match status" value="1"/>
</dbReference>
<keyword evidence="6" id="KW-1185">Reference proteome</keyword>
<name>A0ABT2J8A1_9PSEU</name>
<dbReference type="EMBL" id="JAFFZE010000009">
    <property type="protein sequence ID" value="MCT2583509.1"/>
    <property type="molecule type" value="Genomic_DNA"/>
</dbReference>
<dbReference type="InterPro" id="IPR000843">
    <property type="entry name" value="HTH_LacI"/>
</dbReference>
<dbReference type="PROSITE" id="PS50932">
    <property type="entry name" value="HTH_LACI_2"/>
    <property type="match status" value="1"/>
</dbReference>